<keyword evidence="2" id="KW-1185">Reference proteome</keyword>
<comment type="caution">
    <text evidence="1">The sequence shown here is derived from an EMBL/GenBank/DDBJ whole genome shotgun (WGS) entry which is preliminary data.</text>
</comment>
<accession>A0ACC1HM75</accession>
<name>A0ACC1HM75_9FUNG</name>
<reference evidence="1" key="1">
    <citation type="submission" date="2022-06" db="EMBL/GenBank/DDBJ databases">
        <title>Phylogenomic reconstructions and comparative analyses of Kickxellomycotina fungi.</title>
        <authorList>
            <person name="Reynolds N.K."/>
            <person name="Stajich J.E."/>
            <person name="Barry K."/>
            <person name="Grigoriev I.V."/>
            <person name="Crous P."/>
            <person name="Smith M.E."/>
        </authorList>
    </citation>
    <scope>NUCLEOTIDE SEQUENCE</scope>
    <source>
        <strain evidence="1">RSA 2271</strain>
    </source>
</reference>
<feature type="non-terminal residue" evidence="1">
    <location>
        <position position="132"/>
    </location>
</feature>
<organism evidence="1 2">
    <name type="scientific">Spiromyces aspiralis</name>
    <dbReference type="NCBI Taxonomy" id="68401"/>
    <lineage>
        <taxon>Eukaryota</taxon>
        <taxon>Fungi</taxon>
        <taxon>Fungi incertae sedis</taxon>
        <taxon>Zoopagomycota</taxon>
        <taxon>Kickxellomycotina</taxon>
        <taxon>Kickxellomycetes</taxon>
        <taxon>Kickxellales</taxon>
        <taxon>Kickxellaceae</taxon>
        <taxon>Spiromyces</taxon>
    </lineage>
</organism>
<evidence type="ECO:0000313" key="1">
    <source>
        <dbReference type="EMBL" id="KAJ1676878.1"/>
    </source>
</evidence>
<sequence>MISLPEAIKDKIIEYLVSDGASFRWPGDVPAELDEWYIKAQNVRLRCQCIHTSLTANQRSRGVGHTSLAKQLTVIHSLSSGGRAQAGDEVRLLSGYDWPNVMHLDIASVKNIRPGVLADTIKRCFPKLNSLK</sequence>
<protein>
    <submittedName>
        <fullName evidence="1">Uncharacterized protein</fullName>
    </submittedName>
</protein>
<evidence type="ECO:0000313" key="2">
    <source>
        <dbReference type="Proteomes" id="UP001145114"/>
    </source>
</evidence>
<dbReference type="EMBL" id="JAMZIH010003353">
    <property type="protein sequence ID" value="KAJ1676878.1"/>
    <property type="molecule type" value="Genomic_DNA"/>
</dbReference>
<dbReference type="Proteomes" id="UP001145114">
    <property type="component" value="Unassembled WGS sequence"/>
</dbReference>
<gene>
    <name evidence="1" type="ORF">EV182_007331</name>
</gene>
<proteinExistence type="predicted"/>